<sequence length="89" mass="9782">KNVIPYMIGANLGGVSEMVLGGLVLGGGALPAVFTYISFSLIGLFWMFNTNLLFRATKFLSKRTLHISRKRALMFIIAFVLVALILSFI</sequence>
<evidence type="ECO:0000256" key="1">
    <source>
        <dbReference type="SAM" id="Phobius"/>
    </source>
</evidence>
<evidence type="ECO:0000313" key="2">
    <source>
        <dbReference type="EMBL" id="GAH63847.1"/>
    </source>
</evidence>
<accession>X1H351</accession>
<organism evidence="2">
    <name type="scientific">marine sediment metagenome</name>
    <dbReference type="NCBI Taxonomy" id="412755"/>
    <lineage>
        <taxon>unclassified sequences</taxon>
        <taxon>metagenomes</taxon>
        <taxon>ecological metagenomes</taxon>
    </lineage>
</organism>
<name>X1H351_9ZZZZ</name>
<keyword evidence="1" id="KW-0812">Transmembrane</keyword>
<dbReference type="EMBL" id="BARU01031800">
    <property type="protein sequence ID" value="GAH63847.1"/>
    <property type="molecule type" value="Genomic_DNA"/>
</dbReference>
<keyword evidence="1" id="KW-1133">Transmembrane helix</keyword>
<feature type="non-terminal residue" evidence="2">
    <location>
        <position position="1"/>
    </location>
</feature>
<keyword evidence="1" id="KW-0472">Membrane</keyword>
<dbReference type="AlphaFoldDB" id="X1H351"/>
<protein>
    <submittedName>
        <fullName evidence="2">Uncharacterized protein</fullName>
    </submittedName>
</protein>
<comment type="caution">
    <text evidence="2">The sequence shown here is derived from an EMBL/GenBank/DDBJ whole genome shotgun (WGS) entry which is preliminary data.</text>
</comment>
<feature type="transmembrane region" description="Helical" evidence="1">
    <location>
        <begin position="20"/>
        <end position="48"/>
    </location>
</feature>
<reference evidence="2" key="1">
    <citation type="journal article" date="2014" name="Front. Microbiol.">
        <title>High frequency of phylogenetically diverse reductive dehalogenase-homologous genes in deep subseafloor sedimentary metagenomes.</title>
        <authorList>
            <person name="Kawai M."/>
            <person name="Futagami T."/>
            <person name="Toyoda A."/>
            <person name="Takaki Y."/>
            <person name="Nishi S."/>
            <person name="Hori S."/>
            <person name="Arai W."/>
            <person name="Tsubouchi T."/>
            <person name="Morono Y."/>
            <person name="Uchiyama I."/>
            <person name="Ito T."/>
            <person name="Fujiyama A."/>
            <person name="Inagaki F."/>
            <person name="Takami H."/>
        </authorList>
    </citation>
    <scope>NUCLEOTIDE SEQUENCE</scope>
    <source>
        <strain evidence="2">Expedition CK06-06</strain>
    </source>
</reference>
<proteinExistence type="predicted"/>
<feature type="transmembrane region" description="Helical" evidence="1">
    <location>
        <begin position="72"/>
        <end position="88"/>
    </location>
</feature>
<gene>
    <name evidence="2" type="ORF">S03H2_50242</name>
</gene>